<dbReference type="OrthoDB" id="2002940at2"/>
<proteinExistence type="predicted"/>
<accession>A0A1I6LL12</accession>
<reference evidence="2 3" key="1">
    <citation type="submission" date="2016-10" db="EMBL/GenBank/DDBJ databases">
        <authorList>
            <person name="de Groot N.N."/>
        </authorList>
    </citation>
    <scope>NUCLEOTIDE SEQUENCE [LARGE SCALE GENOMIC DNA]</scope>
    <source>
        <strain evidence="2 3">743A</strain>
    </source>
</reference>
<evidence type="ECO:0000313" key="2">
    <source>
        <dbReference type="EMBL" id="SFS04093.1"/>
    </source>
</evidence>
<feature type="signal peptide" evidence="1">
    <location>
        <begin position="1"/>
        <end position="20"/>
    </location>
</feature>
<dbReference type="EMBL" id="FOYZ01000017">
    <property type="protein sequence ID" value="SFS04093.1"/>
    <property type="molecule type" value="Genomic_DNA"/>
</dbReference>
<name>A0A1I6LL12_9FIRM</name>
<dbReference type="PROSITE" id="PS51257">
    <property type="entry name" value="PROKAR_LIPOPROTEIN"/>
    <property type="match status" value="1"/>
</dbReference>
<evidence type="ECO:0000313" key="3">
    <source>
        <dbReference type="Proteomes" id="UP000199659"/>
    </source>
</evidence>
<dbReference type="AlphaFoldDB" id="A0A1I6LL12"/>
<evidence type="ECO:0008006" key="4">
    <source>
        <dbReference type="Google" id="ProtNLM"/>
    </source>
</evidence>
<gene>
    <name evidence="2" type="ORF">SAMN05661086_03373</name>
</gene>
<keyword evidence="1" id="KW-0732">Signal</keyword>
<sequence>MKQKLILCILVIISMCISVSCGTIDNSETDSAVASSTIESFPEPLVTEDIYSTTEDSFLDKDPFIGEYNDVDWDEPNLDIQKGKNGIYHIEIGIYRLYQFDCCGGVYNNGKIEFITKFGDHKDLLEGTISLDGNCAIVTFFGDDWSDFSDTNTYQYFKSSDIPYDHMNE</sequence>
<organism evidence="2 3">
    <name type="scientific">Anaeromicropila populeti</name>
    <dbReference type="NCBI Taxonomy" id="37658"/>
    <lineage>
        <taxon>Bacteria</taxon>
        <taxon>Bacillati</taxon>
        <taxon>Bacillota</taxon>
        <taxon>Clostridia</taxon>
        <taxon>Lachnospirales</taxon>
        <taxon>Lachnospiraceae</taxon>
        <taxon>Anaeromicropila</taxon>
    </lineage>
</organism>
<protein>
    <recommendedName>
        <fullName evidence="4">Lipoprotein</fullName>
    </recommendedName>
</protein>
<evidence type="ECO:0000256" key="1">
    <source>
        <dbReference type="SAM" id="SignalP"/>
    </source>
</evidence>
<dbReference type="Proteomes" id="UP000199659">
    <property type="component" value="Unassembled WGS sequence"/>
</dbReference>
<dbReference type="RefSeq" id="WP_092563479.1">
    <property type="nucleotide sequence ID" value="NZ_FOYZ01000017.1"/>
</dbReference>
<feature type="chain" id="PRO_5038698283" description="Lipoprotein" evidence="1">
    <location>
        <begin position="21"/>
        <end position="169"/>
    </location>
</feature>
<keyword evidence="3" id="KW-1185">Reference proteome</keyword>
<dbReference type="STRING" id="37658.SAMN05661086_03373"/>